<accession>A0A840BIM5</accession>
<evidence type="ECO:0000256" key="1">
    <source>
        <dbReference type="ARBA" id="ARBA00004418"/>
    </source>
</evidence>
<dbReference type="GO" id="GO:0044874">
    <property type="term" value="P:lipoprotein localization to outer membrane"/>
    <property type="evidence" value="ECO:0007669"/>
    <property type="project" value="UniProtKB-UniRule"/>
</dbReference>
<name>A0A840BIM5_9RHOO</name>
<dbReference type="GO" id="GO:0042953">
    <property type="term" value="P:lipoprotein transport"/>
    <property type="evidence" value="ECO:0007669"/>
    <property type="project" value="InterPro"/>
</dbReference>
<dbReference type="InterPro" id="IPR004564">
    <property type="entry name" value="OM_lipoprot_carrier_LolA-like"/>
</dbReference>
<evidence type="ECO:0000313" key="11">
    <source>
        <dbReference type="EMBL" id="MBB4010776.1"/>
    </source>
</evidence>
<dbReference type="InterPro" id="IPR029046">
    <property type="entry name" value="LolA/LolB/LppX"/>
</dbReference>
<dbReference type="CDD" id="cd16325">
    <property type="entry name" value="LolA"/>
    <property type="match status" value="1"/>
</dbReference>
<feature type="signal peptide" evidence="10">
    <location>
        <begin position="1"/>
        <end position="20"/>
    </location>
</feature>
<comment type="subcellular location">
    <subcellularLocation>
        <location evidence="1 10">Periplasm</location>
    </subcellularLocation>
</comment>
<dbReference type="NCBIfam" id="TIGR00547">
    <property type="entry name" value="lolA"/>
    <property type="match status" value="1"/>
</dbReference>
<evidence type="ECO:0000313" key="12">
    <source>
        <dbReference type="Proteomes" id="UP000561045"/>
    </source>
</evidence>
<gene>
    <name evidence="10" type="primary">lolA</name>
    <name evidence="11" type="ORF">GGR36_000084</name>
</gene>
<dbReference type="AlphaFoldDB" id="A0A840BIM5"/>
<evidence type="ECO:0000256" key="5">
    <source>
        <dbReference type="ARBA" id="ARBA00022448"/>
    </source>
</evidence>
<dbReference type="Gene3D" id="2.50.20.10">
    <property type="entry name" value="Lipoprotein localisation LolA/LolB/LppX"/>
    <property type="match status" value="1"/>
</dbReference>
<keyword evidence="12" id="KW-1185">Reference proteome</keyword>
<dbReference type="RefSeq" id="WP_183630708.1">
    <property type="nucleotide sequence ID" value="NZ_BAABLE010000011.1"/>
</dbReference>
<keyword evidence="6 10" id="KW-0732">Signal</keyword>
<reference evidence="11 12" key="1">
    <citation type="submission" date="2020-08" db="EMBL/GenBank/DDBJ databases">
        <title>Genomic Encyclopedia of Type Strains, Phase IV (KMG-IV): sequencing the most valuable type-strain genomes for metagenomic binning, comparative biology and taxonomic classification.</title>
        <authorList>
            <person name="Goeker M."/>
        </authorList>
    </citation>
    <scope>NUCLEOTIDE SEQUENCE [LARGE SCALE GENOMIC DNA]</scope>
    <source>
        <strain evidence="11 12">DSM 106739</strain>
    </source>
</reference>
<proteinExistence type="inferred from homology"/>
<dbReference type="InterPro" id="IPR018323">
    <property type="entry name" value="OM_lipoprot_carrier_LolA_Pbac"/>
</dbReference>
<sequence precursor="true">MSKLKVAVLVAAFSFPGALAAAGMDDLKLFLSQTKSAKSRFAQTVVARNGKTTQKASGTFVFQRPGKFRFVYEQPYAQVIVGDGQKLWTWDKDLNQVTVKPMTQALGATPAALLTGDGQLERNFVLKDAGESDGLAWVEATPKQQDAGFERVRIGFGAGQLRNMEVRDNFGQTTLIQFTSFESNPKLDTAEFHFTPPKGADVVGD</sequence>
<keyword evidence="7 10" id="KW-0574">Periplasm</keyword>
<dbReference type="EMBL" id="JACIET010000001">
    <property type="protein sequence ID" value="MBB4010776.1"/>
    <property type="molecule type" value="Genomic_DNA"/>
</dbReference>
<keyword evidence="11" id="KW-0449">Lipoprotein</keyword>
<evidence type="ECO:0000256" key="3">
    <source>
        <dbReference type="ARBA" id="ARBA00011245"/>
    </source>
</evidence>
<dbReference type="Pfam" id="PF03548">
    <property type="entry name" value="LolA"/>
    <property type="match status" value="1"/>
</dbReference>
<evidence type="ECO:0000256" key="6">
    <source>
        <dbReference type="ARBA" id="ARBA00022729"/>
    </source>
</evidence>
<comment type="similarity">
    <text evidence="2 10">Belongs to the LolA family.</text>
</comment>
<dbReference type="PANTHER" id="PTHR35869">
    <property type="entry name" value="OUTER-MEMBRANE LIPOPROTEIN CARRIER PROTEIN"/>
    <property type="match status" value="1"/>
</dbReference>
<comment type="caution">
    <text evidence="11">The sequence shown here is derived from an EMBL/GenBank/DDBJ whole genome shotgun (WGS) entry which is preliminary data.</text>
</comment>
<comment type="function">
    <text evidence="10">Participates in the translocation of lipoproteins from the inner membrane to the outer membrane. Only forms a complex with a lipoprotein if the residue after the N-terminal Cys is not an aspartate (The Asp acts as a targeting signal to indicate that the lipoprotein should stay in the inner membrane).</text>
</comment>
<evidence type="ECO:0000256" key="9">
    <source>
        <dbReference type="ARBA" id="ARBA00023186"/>
    </source>
</evidence>
<dbReference type="PANTHER" id="PTHR35869:SF1">
    <property type="entry name" value="OUTER-MEMBRANE LIPOPROTEIN CARRIER PROTEIN"/>
    <property type="match status" value="1"/>
</dbReference>
<dbReference type="SUPFAM" id="SSF89392">
    <property type="entry name" value="Prokaryotic lipoproteins and lipoprotein localization factors"/>
    <property type="match status" value="1"/>
</dbReference>
<dbReference type="Proteomes" id="UP000561045">
    <property type="component" value="Unassembled WGS sequence"/>
</dbReference>
<keyword evidence="9 10" id="KW-0143">Chaperone</keyword>
<evidence type="ECO:0000256" key="2">
    <source>
        <dbReference type="ARBA" id="ARBA00007615"/>
    </source>
</evidence>
<keyword evidence="8 10" id="KW-0653">Protein transport</keyword>
<feature type="chain" id="PRO_5033170965" description="Outer-membrane lipoprotein carrier protein" evidence="10">
    <location>
        <begin position="21"/>
        <end position="205"/>
    </location>
</feature>
<evidence type="ECO:0000256" key="4">
    <source>
        <dbReference type="ARBA" id="ARBA00014035"/>
    </source>
</evidence>
<evidence type="ECO:0000256" key="8">
    <source>
        <dbReference type="ARBA" id="ARBA00022927"/>
    </source>
</evidence>
<evidence type="ECO:0000256" key="7">
    <source>
        <dbReference type="ARBA" id="ARBA00022764"/>
    </source>
</evidence>
<comment type="subunit">
    <text evidence="3 10">Monomer.</text>
</comment>
<dbReference type="HAMAP" id="MF_00240">
    <property type="entry name" value="LolA"/>
    <property type="match status" value="1"/>
</dbReference>
<dbReference type="GO" id="GO:0042597">
    <property type="term" value="C:periplasmic space"/>
    <property type="evidence" value="ECO:0007669"/>
    <property type="project" value="UniProtKB-SubCell"/>
</dbReference>
<protein>
    <recommendedName>
        <fullName evidence="4 10">Outer-membrane lipoprotein carrier protein</fullName>
    </recommendedName>
</protein>
<evidence type="ECO:0000256" key="10">
    <source>
        <dbReference type="HAMAP-Rule" id="MF_00240"/>
    </source>
</evidence>
<keyword evidence="5 10" id="KW-0813">Transport</keyword>
<organism evidence="11 12">
    <name type="scientific">Niveibacterium umoris</name>
    <dbReference type="NCBI Taxonomy" id="1193620"/>
    <lineage>
        <taxon>Bacteria</taxon>
        <taxon>Pseudomonadati</taxon>
        <taxon>Pseudomonadota</taxon>
        <taxon>Betaproteobacteria</taxon>
        <taxon>Rhodocyclales</taxon>
        <taxon>Rhodocyclaceae</taxon>
        <taxon>Niveibacterium</taxon>
    </lineage>
</organism>